<feature type="compositionally biased region" description="Polar residues" evidence="1">
    <location>
        <begin position="217"/>
        <end position="230"/>
    </location>
</feature>
<dbReference type="EMBL" id="JMKJ01000204">
    <property type="protein sequence ID" value="KGG51752.1"/>
    <property type="molecule type" value="Genomic_DNA"/>
</dbReference>
<dbReference type="GeneID" id="25259363"/>
<feature type="signal peptide" evidence="2">
    <location>
        <begin position="1"/>
        <end position="18"/>
    </location>
</feature>
<dbReference type="RefSeq" id="XP_013238188.1">
    <property type="nucleotide sequence ID" value="XM_013382734.1"/>
</dbReference>
<feature type="region of interest" description="Disordered" evidence="1">
    <location>
        <begin position="217"/>
        <end position="246"/>
    </location>
</feature>
<sequence>MNLYIFVAISWLVWYSNTEPISIPIKLVDLSPDSHRHPILKETGFGISNSSIEGRPLILTLIPIDNVLRSQLQASMPIKCSNIQLKTYSLPTACPTKTIASGLKPTSSLQCSPSPVTFLPSIRSSSAALYTSTVSCLPSISSSSVVSCLPSISSSSVANYLPSISSSSVANYLPSISSSSCVVYTSTVGCLPSISSSSATLSTTCAKCSTVYSETTKRSNSTSTQSQNLVKPSEISKTLPTPTTEQTTIKNSNTEIQGNIDPSVIDPKLIYALIADLSKFKS</sequence>
<organism evidence="3 4">
    <name type="scientific">Mitosporidium daphniae</name>
    <dbReference type="NCBI Taxonomy" id="1485682"/>
    <lineage>
        <taxon>Eukaryota</taxon>
        <taxon>Fungi</taxon>
        <taxon>Fungi incertae sedis</taxon>
        <taxon>Microsporidia</taxon>
        <taxon>Mitosporidium</taxon>
    </lineage>
</organism>
<reference evidence="3 4" key="1">
    <citation type="submission" date="2014-04" db="EMBL/GenBank/DDBJ databases">
        <title>A new species of microsporidia sheds light on the evolution of extreme parasitism.</title>
        <authorList>
            <person name="Haag K.L."/>
            <person name="James T.Y."/>
            <person name="Larsson R."/>
            <person name="Schaer T.M."/>
            <person name="Refardt D."/>
            <person name="Pombert J.-F."/>
            <person name="Ebert D."/>
        </authorList>
    </citation>
    <scope>NUCLEOTIDE SEQUENCE [LARGE SCALE GENOMIC DNA]</scope>
    <source>
        <strain evidence="3 4">UGP3</strain>
        <tissue evidence="3">Spores</tissue>
    </source>
</reference>
<protein>
    <submittedName>
        <fullName evidence="3">Uncharacterized protein</fullName>
    </submittedName>
</protein>
<keyword evidence="2" id="KW-0732">Signal</keyword>
<comment type="caution">
    <text evidence="3">The sequence shown here is derived from an EMBL/GenBank/DDBJ whole genome shotgun (WGS) entry which is preliminary data.</text>
</comment>
<dbReference type="HOGENOM" id="CLU_987255_0_0_1"/>
<dbReference type="VEuPathDB" id="MicrosporidiaDB:DI09_284p20"/>
<feature type="chain" id="PRO_5001941967" evidence="2">
    <location>
        <begin position="19"/>
        <end position="282"/>
    </location>
</feature>
<evidence type="ECO:0000313" key="4">
    <source>
        <dbReference type="Proteomes" id="UP000029725"/>
    </source>
</evidence>
<evidence type="ECO:0000313" key="3">
    <source>
        <dbReference type="EMBL" id="KGG51752.1"/>
    </source>
</evidence>
<name>A0A098VRW8_9MICR</name>
<dbReference type="Proteomes" id="UP000029725">
    <property type="component" value="Unassembled WGS sequence"/>
</dbReference>
<keyword evidence="4" id="KW-1185">Reference proteome</keyword>
<proteinExistence type="predicted"/>
<accession>A0A098VRW8</accession>
<evidence type="ECO:0000256" key="1">
    <source>
        <dbReference type="SAM" id="MobiDB-lite"/>
    </source>
</evidence>
<evidence type="ECO:0000256" key="2">
    <source>
        <dbReference type="SAM" id="SignalP"/>
    </source>
</evidence>
<gene>
    <name evidence="3" type="ORF">DI09_284p20</name>
</gene>
<dbReference type="AlphaFoldDB" id="A0A098VRW8"/>